<evidence type="ECO:0000256" key="3">
    <source>
        <dbReference type="ARBA" id="ARBA00006113"/>
    </source>
</evidence>
<dbReference type="PRINTS" id="PR00605">
    <property type="entry name" value="CYTCHROMECIC"/>
</dbReference>
<keyword evidence="14 22" id="KW-1133">Transmembrane helix</keyword>
<comment type="similarity">
    <text evidence="3 19">Belongs to the CcoP / FixP family.</text>
</comment>
<keyword evidence="9 22" id="KW-0812">Transmembrane</keyword>
<keyword evidence="12 19" id="KW-0375">Hydrogen ion transport</keyword>
<dbReference type="GO" id="GO:1902600">
    <property type="term" value="P:proton transmembrane transport"/>
    <property type="evidence" value="ECO:0007669"/>
    <property type="project" value="UniProtKB-KW"/>
</dbReference>
<keyword evidence="15 19" id="KW-0560">Oxidoreductase</keyword>
<evidence type="ECO:0000256" key="6">
    <source>
        <dbReference type="ARBA" id="ARBA00022519"/>
    </source>
</evidence>
<feature type="binding site" description="covalent" evidence="21">
    <location>
        <position position="222"/>
    </location>
    <ligand>
        <name>heme c</name>
        <dbReference type="ChEBI" id="CHEBI:61717"/>
        <label>2</label>
    </ligand>
</feature>
<keyword evidence="5 19" id="KW-1003">Cell membrane</keyword>
<evidence type="ECO:0000256" key="12">
    <source>
        <dbReference type="ARBA" id="ARBA00022781"/>
    </source>
</evidence>
<evidence type="ECO:0000256" key="14">
    <source>
        <dbReference type="ARBA" id="ARBA00022989"/>
    </source>
</evidence>
<dbReference type="Gene3D" id="1.10.760.10">
    <property type="entry name" value="Cytochrome c-like domain"/>
    <property type="match status" value="2"/>
</dbReference>
<evidence type="ECO:0000256" key="16">
    <source>
        <dbReference type="ARBA" id="ARBA00023004"/>
    </source>
</evidence>
<keyword evidence="4 19" id="KW-0813">Transport</keyword>
<keyword evidence="25" id="KW-1185">Reference proteome</keyword>
<evidence type="ECO:0000256" key="2">
    <source>
        <dbReference type="ARBA" id="ARBA00004673"/>
    </source>
</evidence>
<keyword evidence="8 19" id="KW-0679">Respiratory chain</keyword>
<dbReference type="Pfam" id="PF14715">
    <property type="entry name" value="FixP_N"/>
    <property type="match status" value="1"/>
</dbReference>
<reference evidence="24 25" key="1">
    <citation type="submission" date="2019-02" db="EMBL/GenBank/DDBJ databases">
        <title>Dyella amyloliquefaciens sp. nov., isolated from forest soil.</title>
        <authorList>
            <person name="Gao Z.-H."/>
            <person name="Qiu L.-H."/>
        </authorList>
    </citation>
    <scope>NUCLEOTIDE SEQUENCE [LARGE SCALE GENOMIC DNA]</scope>
    <source>
        <strain evidence="24 25">KACC 12747</strain>
    </source>
</reference>
<evidence type="ECO:0000256" key="18">
    <source>
        <dbReference type="ARBA" id="ARBA00023136"/>
    </source>
</evidence>
<feature type="binding site" description="axial binding residue" evidence="20">
    <location>
        <position position="144"/>
    </location>
    <ligand>
        <name>heme c</name>
        <dbReference type="ChEBI" id="CHEBI:61717"/>
        <label>1</label>
    </ligand>
    <ligandPart>
        <name>Fe</name>
        <dbReference type="ChEBI" id="CHEBI:18248"/>
    </ligandPart>
</feature>
<evidence type="ECO:0000256" key="15">
    <source>
        <dbReference type="ARBA" id="ARBA00023002"/>
    </source>
</evidence>
<feature type="binding site" description="axial binding residue" evidence="20">
    <location>
        <position position="226"/>
    </location>
    <ligand>
        <name>heme c</name>
        <dbReference type="ChEBI" id="CHEBI:61717"/>
        <label>2</label>
    </ligand>
    <ligandPart>
        <name>Fe</name>
        <dbReference type="ChEBI" id="CHEBI:18248"/>
    </ligandPart>
</feature>
<dbReference type="PANTHER" id="PTHR33751">
    <property type="entry name" value="CBB3-TYPE CYTOCHROME C OXIDASE SUBUNIT FIXP"/>
    <property type="match status" value="1"/>
</dbReference>
<feature type="binding site" description="covalent" evidence="21">
    <location>
        <position position="225"/>
    </location>
    <ligand>
        <name>heme c</name>
        <dbReference type="ChEBI" id="CHEBI:61717"/>
        <label>2</label>
    </ligand>
</feature>
<evidence type="ECO:0000256" key="22">
    <source>
        <dbReference type="SAM" id="Phobius"/>
    </source>
</evidence>
<feature type="binding site" description="covalent" evidence="21">
    <location>
        <position position="143"/>
    </location>
    <ligand>
        <name>heme c</name>
        <dbReference type="ChEBI" id="CHEBI:61717"/>
        <label>1</label>
    </ligand>
</feature>
<dbReference type="Proteomes" id="UP000291822">
    <property type="component" value="Unassembled WGS sequence"/>
</dbReference>
<evidence type="ECO:0000256" key="1">
    <source>
        <dbReference type="ARBA" id="ARBA00004533"/>
    </source>
</evidence>
<keyword evidence="10 19" id="KW-0479">Metal-binding</keyword>
<evidence type="ECO:0000256" key="19">
    <source>
        <dbReference type="PIRNR" id="PIRNR000006"/>
    </source>
</evidence>
<dbReference type="Gene3D" id="6.10.280.130">
    <property type="match status" value="1"/>
</dbReference>
<proteinExistence type="inferred from homology"/>
<keyword evidence="6 19" id="KW-0997">Cell inner membrane</keyword>
<evidence type="ECO:0000256" key="11">
    <source>
        <dbReference type="ARBA" id="ARBA00022737"/>
    </source>
</evidence>
<comment type="subcellular location">
    <subcellularLocation>
        <location evidence="1 19">Cell inner membrane</location>
    </subcellularLocation>
</comment>
<feature type="transmembrane region" description="Helical" evidence="22">
    <location>
        <begin position="6"/>
        <end position="26"/>
    </location>
</feature>
<keyword evidence="11" id="KW-0677">Repeat</keyword>
<evidence type="ECO:0000256" key="5">
    <source>
        <dbReference type="ARBA" id="ARBA00022475"/>
    </source>
</evidence>
<comment type="subunit">
    <text evidence="19">Component of the cbb3-type cytochrome c oxidase.</text>
</comment>
<evidence type="ECO:0000256" key="17">
    <source>
        <dbReference type="ARBA" id="ARBA00023065"/>
    </source>
</evidence>
<dbReference type="PANTHER" id="PTHR33751:SF1">
    <property type="entry name" value="CBB3-TYPE CYTOCHROME C OXIDASE SUBUNIT FIXP"/>
    <property type="match status" value="1"/>
</dbReference>
<dbReference type="UniPathway" id="UPA00705"/>
<keyword evidence="7 19" id="KW-0349">Heme</keyword>
<dbReference type="InterPro" id="IPR032858">
    <property type="entry name" value="CcoP_N"/>
</dbReference>
<dbReference type="InterPro" id="IPR036909">
    <property type="entry name" value="Cyt_c-like_dom_sf"/>
</dbReference>
<evidence type="ECO:0000259" key="23">
    <source>
        <dbReference type="PROSITE" id="PS51007"/>
    </source>
</evidence>
<comment type="caution">
    <text evidence="24">The sequence shown here is derived from an EMBL/GenBank/DDBJ whole genome shotgun (WGS) entry which is preliminary data.</text>
</comment>
<feature type="binding site" description="covalent" evidence="21">
    <location>
        <position position="140"/>
    </location>
    <ligand>
        <name>heme c</name>
        <dbReference type="ChEBI" id="CHEBI:61717"/>
        <label>1</label>
    </ligand>
</feature>
<dbReference type="InterPro" id="IPR009056">
    <property type="entry name" value="Cyt_c-like_dom"/>
</dbReference>
<dbReference type="PIRSF" id="PIRSF000006">
    <property type="entry name" value="Cbb3-Cox_fixP"/>
    <property type="match status" value="1"/>
</dbReference>
<dbReference type="GO" id="GO:0016491">
    <property type="term" value="F:oxidoreductase activity"/>
    <property type="evidence" value="ECO:0007669"/>
    <property type="project" value="UniProtKB-KW"/>
</dbReference>
<comment type="pathway">
    <text evidence="2 19">Energy metabolism; oxidative phosphorylation.</text>
</comment>
<name>A0A4R0Z0U6_9GAMM</name>
<feature type="binding site" description="axial binding residue" evidence="20">
    <location>
        <position position="267"/>
    </location>
    <ligand>
        <name>heme c</name>
        <dbReference type="ChEBI" id="CHEBI:61717"/>
        <label>1</label>
    </ligand>
    <ligandPart>
        <name>Fe</name>
        <dbReference type="ChEBI" id="CHEBI:18248"/>
    </ligandPart>
</feature>
<dbReference type="GO" id="GO:0009055">
    <property type="term" value="F:electron transfer activity"/>
    <property type="evidence" value="ECO:0007669"/>
    <property type="project" value="InterPro"/>
</dbReference>
<dbReference type="GO" id="GO:0006119">
    <property type="term" value="P:oxidative phosphorylation"/>
    <property type="evidence" value="ECO:0007669"/>
    <property type="project" value="UniProtKB-UniPathway"/>
</dbReference>
<accession>A0A4R0Z0U6</accession>
<feature type="domain" description="Cytochrome c" evidence="23">
    <location>
        <begin position="209"/>
        <end position="290"/>
    </location>
</feature>
<dbReference type="EMBL" id="SJTG01000001">
    <property type="protein sequence ID" value="TCI12776.1"/>
    <property type="molecule type" value="Genomic_DNA"/>
</dbReference>
<evidence type="ECO:0000313" key="24">
    <source>
        <dbReference type="EMBL" id="TCI12776.1"/>
    </source>
</evidence>
<evidence type="ECO:0000256" key="8">
    <source>
        <dbReference type="ARBA" id="ARBA00022660"/>
    </source>
</evidence>
<feature type="binding site" description="axial binding residue" evidence="20">
    <location>
        <position position="179"/>
    </location>
    <ligand>
        <name>heme c</name>
        <dbReference type="ChEBI" id="CHEBI:61717"/>
        <label>2</label>
    </ligand>
    <ligandPart>
        <name>Fe</name>
        <dbReference type="ChEBI" id="CHEBI:18248"/>
    </ligandPart>
</feature>
<dbReference type="InterPro" id="IPR050597">
    <property type="entry name" value="Cytochrome_c_Oxidase_Subunit"/>
</dbReference>
<evidence type="ECO:0000256" key="7">
    <source>
        <dbReference type="ARBA" id="ARBA00022617"/>
    </source>
</evidence>
<dbReference type="GO" id="GO:0005886">
    <property type="term" value="C:plasma membrane"/>
    <property type="evidence" value="ECO:0007669"/>
    <property type="project" value="UniProtKB-SubCell"/>
</dbReference>
<keyword evidence="13 19" id="KW-0249">Electron transport</keyword>
<evidence type="ECO:0000256" key="9">
    <source>
        <dbReference type="ARBA" id="ARBA00022692"/>
    </source>
</evidence>
<evidence type="ECO:0000256" key="21">
    <source>
        <dbReference type="PIRSR" id="PIRSR000006-2"/>
    </source>
</evidence>
<keyword evidence="16 19" id="KW-0408">Iron</keyword>
<dbReference type="InterPro" id="IPR038414">
    <property type="entry name" value="CcoP_N_sf"/>
</dbReference>
<evidence type="ECO:0000256" key="4">
    <source>
        <dbReference type="ARBA" id="ARBA00022448"/>
    </source>
</evidence>
<evidence type="ECO:0000256" key="10">
    <source>
        <dbReference type="ARBA" id="ARBA00022723"/>
    </source>
</evidence>
<keyword evidence="17 19" id="KW-0406">Ion transport</keyword>
<sequence>MTLFWSIYVGVLVTSNLALAIFLYFYGTRVKIPIEGDGTTGHSWDNGHLRESVRRLPRWWAVMSLTSILVAIGYLVLFPGFGNYKGLLGWTSEKQVSEAREENAARLEELFERYRKYPVDKLSDDATARQYGHRLFQDNCAACHGAQAEGGHGFPALTVNGDDGDYVVATALTGRTGVMPPWGQVLGEEGVKDVANYVLSLSNEPHDAASATAGKPKFEQTCVACHGADGHGNKALGAPNLADQSWIYGKDLATVEQTIRDGRSGHMPAWKDRLGEDQVRLIAAWLRHNALEHRASEDAVPVADTRP</sequence>
<dbReference type="NCBIfam" id="TIGR00782">
    <property type="entry name" value="ccoP"/>
    <property type="match status" value="1"/>
</dbReference>
<evidence type="ECO:0000256" key="20">
    <source>
        <dbReference type="PIRSR" id="PIRSR000006-1"/>
    </source>
</evidence>
<dbReference type="InterPro" id="IPR004678">
    <property type="entry name" value="Cyt_c_oxidase_cbb3_su3"/>
</dbReference>
<feature type="domain" description="Cytochrome c" evidence="23">
    <location>
        <begin position="127"/>
        <end position="202"/>
    </location>
</feature>
<dbReference type="RefSeq" id="WP_131150445.1">
    <property type="nucleotide sequence ID" value="NZ_SJTG01000001.1"/>
</dbReference>
<keyword evidence="18 19" id="KW-0472">Membrane</keyword>
<dbReference type="PROSITE" id="PS51007">
    <property type="entry name" value="CYTC"/>
    <property type="match status" value="2"/>
</dbReference>
<dbReference type="AlphaFoldDB" id="A0A4R0Z0U6"/>
<gene>
    <name evidence="24" type="primary">ccoP</name>
    <name evidence="24" type="ORF">EZM97_05440</name>
</gene>
<dbReference type="SUPFAM" id="SSF46626">
    <property type="entry name" value="Cytochrome c"/>
    <property type="match status" value="2"/>
</dbReference>
<evidence type="ECO:0000313" key="25">
    <source>
        <dbReference type="Proteomes" id="UP000291822"/>
    </source>
</evidence>
<comment type="cofactor">
    <cofactor evidence="19 21">
        <name>heme c</name>
        <dbReference type="ChEBI" id="CHEBI:61717"/>
    </cofactor>
    <text evidence="19 21">Binds 2 heme C groups per subunit.</text>
</comment>
<dbReference type="Pfam" id="PF13442">
    <property type="entry name" value="Cytochrome_CBB3"/>
    <property type="match status" value="2"/>
</dbReference>
<evidence type="ECO:0000256" key="13">
    <source>
        <dbReference type="ARBA" id="ARBA00022982"/>
    </source>
</evidence>
<dbReference type="InterPro" id="IPR008168">
    <property type="entry name" value="Cyt_C_IC"/>
</dbReference>
<dbReference type="GO" id="GO:0020037">
    <property type="term" value="F:heme binding"/>
    <property type="evidence" value="ECO:0007669"/>
    <property type="project" value="InterPro"/>
</dbReference>
<feature type="transmembrane region" description="Helical" evidence="22">
    <location>
        <begin position="59"/>
        <end position="81"/>
    </location>
</feature>
<organism evidence="24 25">
    <name type="scientific">Dyella soli</name>
    <dbReference type="NCBI Taxonomy" id="522319"/>
    <lineage>
        <taxon>Bacteria</taxon>
        <taxon>Pseudomonadati</taxon>
        <taxon>Pseudomonadota</taxon>
        <taxon>Gammaproteobacteria</taxon>
        <taxon>Lysobacterales</taxon>
        <taxon>Rhodanobacteraceae</taxon>
        <taxon>Dyella</taxon>
    </lineage>
</organism>
<comment type="function">
    <text evidence="19">C-type cytochrome. Part of the cbb3-type cytochrome c oxidase complex.</text>
</comment>
<dbReference type="GO" id="GO:0005506">
    <property type="term" value="F:iron ion binding"/>
    <property type="evidence" value="ECO:0007669"/>
    <property type="project" value="InterPro"/>
</dbReference>
<protein>
    <recommendedName>
        <fullName evidence="19">Cbb3-type cytochrome c oxidase subunit</fullName>
    </recommendedName>
</protein>